<evidence type="ECO:0000313" key="2">
    <source>
        <dbReference type="EMBL" id="PQA85793.1"/>
    </source>
</evidence>
<evidence type="ECO:0000256" key="1">
    <source>
        <dbReference type="SAM" id="SignalP"/>
    </source>
</evidence>
<comment type="caution">
    <text evidence="2">The sequence shown here is derived from an EMBL/GenBank/DDBJ whole genome shotgun (WGS) entry which is preliminary data.</text>
</comment>
<feature type="chain" id="PRO_5015510417" evidence="1">
    <location>
        <begin position="24"/>
        <end position="140"/>
    </location>
</feature>
<organism evidence="2 3">
    <name type="scientific">Hyphococcus luteus</name>
    <dbReference type="NCBI Taxonomy" id="2058213"/>
    <lineage>
        <taxon>Bacteria</taxon>
        <taxon>Pseudomonadati</taxon>
        <taxon>Pseudomonadota</taxon>
        <taxon>Alphaproteobacteria</taxon>
        <taxon>Parvularculales</taxon>
        <taxon>Parvularculaceae</taxon>
        <taxon>Hyphococcus</taxon>
    </lineage>
</organism>
<dbReference type="RefSeq" id="WP_104831846.1">
    <property type="nucleotide sequence ID" value="NZ_PJCH01000016.1"/>
</dbReference>
<dbReference type="AlphaFoldDB" id="A0A2S7JZV2"/>
<keyword evidence="1" id="KW-0732">Signal</keyword>
<gene>
    <name evidence="2" type="ORF">CW354_19795</name>
</gene>
<dbReference type="EMBL" id="PJCH01000016">
    <property type="protein sequence ID" value="PQA85793.1"/>
    <property type="molecule type" value="Genomic_DNA"/>
</dbReference>
<sequence>MKLKRKYLIAGVAAAFASTAAMAGMVQPAKVDVDLVNLIAGGDLLSARYAPNKTEFIGCGVRKFDDGAGGATAFGFCQAEDAEGDRAFCNTDNEDLLDAIEASADYGYVSFSWDKKTQRCTRIGFSNQSFYVPPKVGSNL</sequence>
<protein>
    <submittedName>
        <fullName evidence="2">Uncharacterized protein</fullName>
    </submittedName>
</protein>
<dbReference type="Proteomes" id="UP000239504">
    <property type="component" value="Unassembled WGS sequence"/>
</dbReference>
<accession>A0A2S7JZV2</accession>
<keyword evidence="3" id="KW-1185">Reference proteome</keyword>
<name>A0A2S7JZV2_9PROT</name>
<evidence type="ECO:0000313" key="3">
    <source>
        <dbReference type="Proteomes" id="UP000239504"/>
    </source>
</evidence>
<proteinExistence type="predicted"/>
<feature type="signal peptide" evidence="1">
    <location>
        <begin position="1"/>
        <end position="23"/>
    </location>
</feature>
<dbReference type="OrthoDB" id="7064112at2"/>
<reference evidence="2 3" key="1">
    <citation type="submission" date="2017-12" db="EMBL/GenBank/DDBJ databases">
        <authorList>
            <person name="Hurst M.R.H."/>
        </authorList>
    </citation>
    <scope>NUCLEOTIDE SEQUENCE [LARGE SCALE GENOMIC DNA]</scope>
    <source>
        <strain evidence="2 3">SY-3-19</strain>
    </source>
</reference>